<dbReference type="RefSeq" id="WP_219506619.1">
    <property type="nucleotide sequence ID" value="NZ_JAHXDN010000007.1"/>
</dbReference>
<dbReference type="AlphaFoldDB" id="A0A9X1K459"/>
<comment type="caution">
    <text evidence="1">The sequence shown here is derived from an EMBL/GenBank/DDBJ whole genome shotgun (WGS) entry which is preliminary data.</text>
</comment>
<proteinExistence type="predicted"/>
<dbReference type="PANTHER" id="PTHR35841">
    <property type="entry name" value="PHOSPHONATES-BINDING PERIPLASMIC PROTEIN"/>
    <property type="match status" value="1"/>
</dbReference>
<accession>A0A9X1K459</accession>
<evidence type="ECO:0000313" key="1">
    <source>
        <dbReference type="EMBL" id="MBW4710263.1"/>
    </source>
</evidence>
<organism evidence="1 2">
    <name type="scientific">Roseobacter insulae</name>
    <dbReference type="NCBI Taxonomy" id="2859783"/>
    <lineage>
        <taxon>Bacteria</taxon>
        <taxon>Pseudomonadati</taxon>
        <taxon>Pseudomonadota</taxon>
        <taxon>Alphaproteobacteria</taxon>
        <taxon>Rhodobacterales</taxon>
        <taxon>Roseobacteraceae</taxon>
        <taxon>Roseobacter</taxon>
    </lineage>
</organism>
<dbReference type="EMBL" id="JAHXDN010000007">
    <property type="protein sequence ID" value="MBW4710263.1"/>
    <property type="molecule type" value="Genomic_DNA"/>
</dbReference>
<sequence>MTASLPMYDTTTTRAANDRLWRLIRQQLRHGPVDLDRQSDPHDTWNDPGLVLSQTCGLPYRSVLHDSVALVGTPDYRVRGCPQGYYKSYVVVRKDDPRRDIGDFREAVLARNDVRSQSGWAAIEGYLAENDVGFSFVGHTLDTGSHLRAAEAVAAGRADIAALDAVTWTLIKRESAVAGQLRVLLSTRPTPGLPFITSAGNDVDRLFDAIASAIPALSGRDRGRLLLKGIVRIPKEAYLAEPLPPE</sequence>
<gene>
    <name evidence="1" type="ORF">KX928_20945</name>
</gene>
<keyword evidence="2" id="KW-1185">Reference proteome</keyword>
<name>A0A9X1K459_9RHOB</name>
<dbReference type="PANTHER" id="PTHR35841:SF1">
    <property type="entry name" value="PHOSPHONATES-BINDING PERIPLASMIC PROTEIN"/>
    <property type="match status" value="1"/>
</dbReference>
<reference evidence="1" key="1">
    <citation type="submission" date="2021-07" db="EMBL/GenBank/DDBJ databases">
        <title>Roseobacter insulae sp. nov., isolated from a tidal flat.</title>
        <authorList>
            <person name="Park S."/>
            <person name="Yoon J.-H."/>
        </authorList>
    </citation>
    <scope>NUCLEOTIDE SEQUENCE</scope>
    <source>
        <strain evidence="1">YSTF-M11</strain>
    </source>
</reference>
<evidence type="ECO:0000313" key="2">
    <source>
        <dbReference type="Proteomes" id="UP001138661"/>
    </source>
</evidence>
<dbReference type="Pfam" id="PF12974">
    <property type="entry name" value="Phosphonate-bd"/>
    <property type="match status" value="1"/>
</dbReference>
<protein>
    <submittedName>
        <fullName evidence="1">Phosphate/phosphite/phosphonate ABC transporter substrate-binding protein</fullName>
    </submittedName>
</protein>
<dbReference type="Proteomes" id="UP001138661">
    <property type="component" value="Unassembled WGS sequence"/>
</dbReference>